<dbReference type="PANTHER" id="PTHR11206">
    <property type="entry name" value="MULTIDRUG RESISTANCE PROTEIN"/>
    <property type="match status" value="1"/>
</dbReference>
<dbReference type="OrthoDB" id="2126698at2759"/>
<dbReference type="InterPro" id="IPR002528">
    <property type="entry name" value="MATE_fam"/>
</dbReference>
<comment type="similarity">
    <text evidence="1">Belongs to the multi antimicrobial extrusion (MATE) (TC 2.A.66.1) family.</text>
</comment>
<feature type="transmembrane region" description="Helical" evidence="2">
    <location>
        <begin position="202"/>
        <end position="221"/>
    </location>
</feature>
<evidence type="ECO:0000313" key="3">
    <source>
        <dbReference type="EMBL" id="EQC37732.1"/>
    </source>
</evidence>
<dbReference type="Proteomes" id="UP000030762">
    <property type="component" value="Unassembled WGS sequence"/>
</dbReference>
<dbReference type="RefSeq" id="XP_008608665.1">
    <property type="nucleotide sequence ID" value="XM_008610443.1"/>
</dbReference>
<feature type="transmembrane region" description="Helical" evidence="2">
    <location>
        <begin position="20"/>
        <end position="40"/>
    </location>
</feature>
<feature type="transmembrane region" description="Helical" evidence="2">
    <location>
        <begin position="93"/>
        <end position="119"/>
    </location>
</feature>
<evidence type="ECO:0000256" key="1">
    <source>
        <dbReference type="ARBA" id="ARBA00010199"/>
    </source>
</evidence>
<feature type="transmembrane region" description="Helical" evidence="2">
    <location>
        <begin position="60"/>
        <end position="81"/>
    </location>
</feature>
<dbReference type="eggNOG" id="KOG1347">
    <property type="taxonomic scope" value="Eukaryota"/>
</dbReference>
<dbReference type="GO" id="GO:0042910">
    <property type="term" value="F:xenobiotic transmembrane transporter activity"/>
    <property type="evidence" value="ECO:0007669"/>
    <property type="project" value="InterPro"/>
</dbReference>
<proteinExistence type="inferred from homology"/>
<feature type="transmembrane region" description="Helical" evidence="2">
    <location>
        <begin position="149"/>
        <end position="168"/>
    </location>
</feature>
<dbReference type="VEuPathDB" id="FungiDB:SDRG_04759"/>
<evidence type="ECO:0000256" key="2">
    <source>
        <dbReference type="SAM" id="Phobius"/>
    </source>
</evidence>
<dbReference type="GO" id="GO:0015297">
    <property type="term" value="F:antiporter activity"/>
    <property type="evidence" value="ECO:0007669"/>
    <property type="project" value="InterPro"/>
</dbReference>
<evidence type="ECO:0000313" key="4">
    <source>
        <dbReference type="Proteomes" id="UP000030762"/>
    </source>
</evidence>
<feature type="transmembrane region" description="Helical" evidence="2">
    <location>
        <begin position="175"/>
        <end position="196"/>
    </location>
</feature>
<feature type="transmembrane region" description="Helical" evidence="2">
    <location>
        <begin position="261"/>
        <end position="285"/>
    </location>
</feature>
<keyword evidence="2" id="KW-0812">Transmembrane</keyword>
<dbReference type="AlphaFoldDB" id="T0S4Q0"/>
<evidence type="ECO:0008006" key="5">
    <source>
        <dbReference type="Google" id="ProtNLM"/>
    </source>
</evidence>
<protein>
    <recommendedName>
        <fullName evidence="5">MATE efflux family protein</fullName>
    </recommendedName>
</protein>
<dbReference type="GO" id="GO:0016020">
    <property type="term" value="C:membrane"/>
    <property type="evidence" value="ECO:0007669"/>
    <property type="project" value="InterPro"/>
</dbReference>
<keyword evidence="2" id="KW-1133">Transmembrane helix</keyword>
<feature type="transmembrane region" description="Helical" evidence="2">
    <location>
        <begin position="357"/>
        <end position="378"/>
    </location>
</feature>
<accession>T0S4Q0</accession>
<dbReference type="EMBL" id="JH767143">
    <property type="protein sequence ID" value="EQC37732.1"/>
    <property type="molecule type" value="Genomic_DNA"/>
</dbReference>
<keyword evidence="4" id="KW-1185">Reference proteome</keyword>
<name>T0S4Q0_SAPDV</name>
<reference evidence="3 4" key="1">
    <citation type="submission" date="2012-04" db="EMBL/GenBank/DDBJ databases">
        <title>The Genome Sequence of Saprolegnia declina VS20.</title>
        <authorList>
            <consortium name="The Broad Institute Genome Sequencing Platform"/>
            <person name="Russ C."/>
            <person name="Nusbaum C."/>
            <person name="Tyler B."/>
            <person name="van West P."/>
            <person name="Dieguez-Uribeondo J."/>
            <person name="de Bruijn I."/>
            <person name="Tripathy S."/>
            <person name="Jiang R."/>
            <person name="Young S.K."/>
            <person name="Zeng Q."/>
            <person name="Gargeya S."/>
            <person name="Fitzgerald M."/>
            <person name="Haas B."/>
            <person name="Abouelleil A."/>
            <person name="Alvarado L."/>
            <person name="Arachchi H.M."/>
            <person name="Berlin A."/>
            <person name="Chapman S.B."/>
            <person name="Goldberg J."/>
            <person name="Griggs A."/>
            <person name="Gujja S."/>
            <person name="Hansen M."/>
            <person name="Howarth C."/>
            <person name="Imamovic A."/>
            <person name="Larimer J."/>
            <person name="McCowen C."/>
            <person name="Montmayeur A."/>
            <person name="Murphy C."/>
            <person name="Neiman D."/>
            <person name="Pearson M."/>
            <person name="Priest M."/>
            <person name="Roberts A."/>
            <person name="Saif S."/>
            <person name="Shea T."/>
            <person name="Sisk P."/>
            <person name="Sykes S."/>
            <person name="Wortman J."/>
            <person name="Nusbaum C."/>
            <person name="Birren B."/>
        </authorList>
    </citation>
    <scope>NUCLEOTIDE SEQUENCE [LARGE SCALE GENOMIC DNA]</scope>
    <source>
        <strain evidence="3 4">VS20</strain>
    </source>
</reference>
<dbReference type="NCBIfam" id="TIGR00797">
    <property type="entry name" value="matE"/>
    <property type="match status" value="1"/>
</dbReference>
<dbReference type="InParanoid" id="T0S4Q0"/>
<dbReference type="Pfam" id="PF01554">
    <property type="entry name" value="MatE"/>
    <property type="match status" value="2"/>
</dbReference>
<organism evidence="3 4">
    <name type="scientific">Saprolegnia diclina (strain VS20)</name>
    <dbReference type="NCBI Taxonomy" id="1156394"/>
    <lineage>
        <taxon>Eukaryota</taxon>
        <taxon>Sar</taxon>
        <taxon>Stramenopiles</taxon>
        <taxon>Oomycota</taxon>
        <taxon>Saprolegniomycetes</taxon>
        <taxon>Saprolegniales</taxon>
        <taxon>Saprolegniaceae</taxon>
        <taxon>Saprolegnia</taxon>
    </lineage>
</organism>
<feature type="transmembrane region" description="Helical" evidence="2">
    <location>
        <begin position="323"/>
        <end position="345"/>
    </location>
</feature>
<sequence>MRHCDASSVSSDVFCARKEILPFLAFAAQLMISNLARLALTVVDSAFVGHLGTTELAAASLASLWTQCVLYTVTAMASALVALCGQAYGAKNYLLMGVWLQMALLLIAVLMPPTLYWYWSIDVVVQHATDDAAIVALGSRFGRILSASAWPLLVYVCLCQYLQALGVVTPTTINGIVCIGIDVGANYLLIYTAGLGFDGSPLATVIAAWFQPIALFLYAFVYKKYHRGAWGGWKLSELTWSRWKTFFRMALPLGLNDGCTFLYLAVLSLIVATLGSDAIAANAIFSNLWVLLQELYYSIGCAAEVRIAAHLGGRRPTSAKATAFMAVSVATSVAALVAIGFFVGARGVIGIFTSNDALLALCIDALPLYIGASLMLAVETVLSCTLEGMGQMGFVSLPLAYYFGITNNLGLSGVWLGCCVGGGAKTVVFAIKLATVQWSDMVTGALVAMEIVGGDDASESKRSTLPVFPRTILVLA</sequence>
<gene>
    <name evidence="3" type="ORF">SDRG_04759</name>
</gene>
<keyword evidence="2" id="KW-0472">Membrane</keyword>
<dbReference type="STRING" id="1156394.T0S4Q0"/>
<dbReference type="GeneID" id="19945486"/>